<dbReference type="InterPro" id="IPR011050">
    <property type="entry name" value="Pectin_lyase_fold/virulence"/>
</dbReference>
<protein>
    <submittedName>
        <fullName evidence="5">Cell surface adhesin</fullName>
    </submittedName>
</protein>
<dbReference type="GO" id="GO:0005509">
    <property type="term" value="F:calcium ion binding"/>
    <property type="evidence" value="ECO:0007669"/>
    <property type="project" value="InterPro"/>
</dbReference>
<evidence type="ECO:0000256" key="1">
    <source>
        <dbReference type="ARBA" id="ARBA00010116"/>
    </source>
</evidence>
<evidence type="ECO:0000256" key="2">
    <source>
        <dbReference type="SAM" id="MobiDB-lite"/>
    </source>
</evidence>
<dbReference type="PROSITE" id="PS50222">
    <property type="entry name" value="EF_HAND_2"/>
    <property type="match status" value="1"/>
</dbReference>
<feature type="domain" description="EF-hand" evidence="3">
    <location>
        <begin position="1401"/>
        <end position="1425"/>
    </location>
</feature>
<sequence>MAGFASAVPQSDTDGLSEGNGYIVADPANAGADGNHTIQVQVSKDLGNISSNAGAANTTIQYNDPVDFSKLTNLSSGADISTGSNGINIFVNDTQISQANVTFNNATNQIDLNMSNTGNGVNVSQGDIITFELGVNGEPIGNPTGDSSVTVDLAGVTDNQQFSDLPLTVDDGAIEVAQGGTTFFFNTFHRAVQNATDGDVVTVTSDLDETGPQTAAGENATILADNVRVEGTGSPVINVTGSNGYDPVMNVSGSDNATITGLEFVAGGDSIQAINASSETTTNSTISNNVFDGFDSLTLNVSAGDSGGDADSLDITGNTFTEDGGGAIEVDLSAYGDSGDQATINPNDITLVSGGHTAIAITGGATSGQVTISPNTIEGVSGNGDTGIQLDTGANVDVNGGTINATDTAVASSNTLGSFLNVSNTEMTNLDSFGLNIQHDTTLNVDGISVDSSSGATGIHLRDGGSAPTSVDVSNSDINATDIGVDLGGSSTDDFNVTSNSITNAATAGLKFTSDGNNLDSRVHFNTFDSNAIGVDVDANIDDGSDNANLTFNDFTNSDSDALDVGTAQDNSINANYSYWGVSTGPNGTAENAYGTGDNVTLDSDSDANLFPHLKQSISEFSDAQRNGNQLVLIENPEHPQVVETAPVSVTVFDESAGFTADNVVTTSSDDLETLNDPSGSSTLSPSNIATFDIRSLNKGEFSITAQASEIQSDTITQTVTSDTVDSATLSESDGQTTLGGDSQLNLTAQALDADGDAVLRQGDAVSFDSNGFNDAGVEFADIGAERGNTTNDGEALVSVVPIDGSFTSGQEATVTANMPDSTSATYTFTTQSGAVDSNNLFLNGADFGTDVDSTVEVNTTHELRANLTDTTGSPVANQEVTFEANASVFDGSSTTTATTGSDGNATVEFTLPTQVGTTSFSSVVGDNTNTSNITTKAAAPAQLGFASDSRSMAPGASLDPTVQVQDEFGNFNDTASVNNGISVTSSDTNVISVSGVEDLSSNEAEFTLSAESGGEATITVSSDDSDISGVNDTFVVSEPAAIDLSVAHNVATVSANNSNANTQNQALVTAQFTDSDGSALGVENENISFGLSGSSAELNQSDVTTKSTDSDGNVTILVNGTDTTGTSTIVATAENFTSINRGETTVTTTGSASGISLSPENDTIAQNDEINVTAEFVDDEGRNVPRLTDVSLSADDGNVTTGTTATAPNDDGAVVSTFTYNSSGANGSVTITATGGGLFGDATITVEEAQQQEPSVSVTFNDQSVQNGTEEVTVDSANFTRADGSAGDYVVVVHVVNDTEFNGGLDNSISAPVGASGNLSNGAESITVDLNSSAAFEDGDALDTLSENVTLRAMLHTTANDSAFGTRLGNAIDGIEPGDETDDADITIAPESPLEGAPGEFDTDGNGDIDIRELGDAGQAFLDDELTIQELGEIGQEFLS</sequence>
<dbReference type="InterPro" id="IPR008964">
    <property type="entry name" value="Invasin/intimin_cell_adhesion"/>
</dbReference>
<feature type="domain" description="Big-1" evidence="4">
    <location>
        <begin position="845"/>
        <end position="937"/>
    </location>
</feature>
<dbReference type="EMBL" id="KT322174">
    <property type="protein sequence ID" value="AKY04227.1"/>
    <property type="molecule type" value="Genomic_DNA"/>
</dbReference>
<feature type="region of interest" description="Disordered" evidence="2">
    <location>
        <begin position="1"/>
        <end position="20"/>
    </location>
</feature>
<dbReference type="InterPro" id="IPR003344">
    <property type="entry name" value="Big_1_dom"/>
</dbReference>
<dbReference type="PROSITE" id="PS51127">
    <property type="entry name" value="BIG1"/>
    <property type="match status" value="1"/>
</dbReference>
<dbReference type="InterPro" id="IPR006626">
    <property type="entry name" value="PbH1"/>
</dbReference>
<dbReference type="PROSITE" id="PS00018">
    <property type="entry name" value="EF_HAND_1"/>
    <property type="match status" value="1"/>
</dbReference>
<dbReference type="InterPro" id="IPR002048">
    <property type="entry name" value="EF_hand_dom"/>
</dbReference>
<dbReference type="SUPFAM" id="SSF49373">
    <property type="entry name" value="Invasin/intimin cell-adhesion fragments"/>
    <property type="match status" value="1"/>
</dbReference>
<evidence type="ECO:0000313" key="5">
    <source>
        <dbReference type="EMBL" id="AKY04227.1"/>
    </source>
</evidence>
<dbReference type="InterPro" id="IPR013783">
    <property type="entry name" value="Ig-like_fold"/>
</dbReference>
<reference evidence="5" key="1">
    <citation type="journal article" date="2015" name="BMC Genomics">
        <title>Diversity of the cell-wall associated genomic island of the archaeon Haloquadratum walsbyi.</title>
        <authorList>
            <person name="Martin-Cuadrado A.B."/>
            <person name="Pasic L."/>
            <person name="Rodriguez-Valera F."/>
        </authorList>
    </citation>
    <scope>NUCLEOTIDE SEQUENCE</scope>
</reference>
<name>A0A0K1YAW2_9EURY</name>
<dbReference type="Gene3D" id="2.60.40.10">
    <property type="entry name" value="Immunoglobulins"/>
    <property type="match status" value="1"/>
</dbReference>
<comment type="similarity">
    <text evidence="1">Belongs to the intimin/invasin family.</text>
</comment>
<dbReference type="SMART" id="SM00710">
    <property type="entry name" value="PbH1"/>
    <property type="match status" value="9"/>
</dbReference>
<dbReference type="InterPro" id="IPR018247">
    <property type="entry name" value="EF_Hand_1_Ca_BS"/>
</dbReference>
<dbReference type="SUPFAM" id="SSF51126">
    <property type="entry name" value="Pectin lyase-like"/>
    <property type="match status" value="1"/>
</dbReference>
<proteinExistence type="inferred from homology"/>
<accession>A0A0K1YAW2</accession>
<organism evidence="5">
    <name type="scientific">uncultured haloarchaeon</name>
    <dbReference type="NCBI Taxonomy" id="160804"/>
    <lineage>
        <taxon>Archaea</taxon>
        <taxon>Methanobacteriati</taxon>
        <taxon>Methanobacteriota</taxon>
        <taxon>Stenosarchaea group</taxon>
        <taxon>Halobacteria</taxon>
        <taxon>Halobacteriales</taxon>
        <taxon>Halobacteriaceae</taxon>
        <taxon>environmental samples</taxon>
    </lineage>
</organism>
<evidence type="ECO:0000259" key="4">
    <source>
        <dbReference type="PROSITE" id="PS51127"/>
    </source>
</evidence>
<evidence type="ECO:0000259" key="3">
    <source>
        <dbReference type="PROSITE" id="PS50222"/>
    </source>
</evidence>